<dbReference type="PANTHER" id="PTHR43375">
    <property type="entry name" value="OROTIDINE 5'-PHOSPHATE DECARBOXYLASE"/>
    <property type="match status" value="1"/>
</dbReference>
<evidence type="ECO:0000313" key="10">
    <source>
        <dbReference type="Proteomes" id="UP000274046"/>
    </source>
</evidence>
<organism evidence="9 10">
    <name type="scientific">Pedobacter jejuensis</name>
    <dbReference type="NCBI Taxonomy" id="1268550"/>
    <lineage>
        <taxon>Bacteria</taxon>
        <taxon>Pseudomonadati</taxon>
        <taxon>Bacteroidota</taxon>
        <taxon>Sphingobacteriia</taxon>
        <taxon>Sphingobacteriales</taxon>
        <taxon>Sphingobacteriaceae</taxon>
        <taxon>Pedobacter</taxon>
    </lineage>
</organism>
<evidence type="ECO:0000256" key="6">
    <source>
        <dbReference type="ARBA" id="ARBA00049157"/>
    </source>
</evidence>
<dbReference type="GO" id="GO:0004590">
    <property type="term" value="F:orotidine-5'-phosphate decarboxylase activity"/>
    <property type="evidence" value="ECO:0007669"/>
    <property type="project" value="UniProtKB-UniRule"/>
</dbReference>
<evidence type="ECO:0000256" key="7">
    <source>
        <dbReference type="NCBIfam" id="TIGR02127"/>
    </source>
</evidence>
<feature type="domain" description="Orotidine 5'-phosphate decarboxylase" evidence="8">
    <location>
        <begin position="16"/>
        <end position="255"/>
    </location>
</feature>
<gene>
    <name evidence="9" type="primary">pyrF</name>
    <name evidence="9" type="ORF">D7004_01595</name>
</gene>
<dbReference type="NCBIfam" id="TIGR02127">
    <property type="entry name" value="pyrF_sub2"/>
    <property type="match status" value="1"/>
</dbReference>
<comment type="pathway">
    <text evidence="1">Pyrimidine metabolism; UMP biosynthesis via de novo pathway; UMP from orotate: step 2/2.</text>
</comment>
<dbReference type="SUPFAM" id="SSF51366">
    <property type="entry name" value="Ribulose-phoshate binding barrel"/>
    <property type="match status" value="1"/>
</dbReference>
<keyword evidence="5 9" id="KW-0456">Lyase</keyword>
<dbReference type="Proteomes" id="UP000274046">
    <property type="component" value="Unassembled WGS sequence"/>
</dbReference>
<evidence type="ECO:0000256" key="1">
    <source>
        <dbReference type="ARBA" id="ARBA00004861"/>
    </source>
</evidence>
<dbReference type="FunFam" id="3.20.20.70:FF:000157">
    <property type="entry name" value="Orotidine 5'-phosphate decarboxylase"/>
    <property type="match status" value="1"/>
</dbReference>
<dbReference type="InterPro" id="IPR011060">
    <property type="entry name" value="RibuloseP-bd_barrel"/>
</dbReference>
<evidence type="ECO:0000313" key="9">
    <source>
        <dbReference type="EMBL" id="RNL56609.1"/>
    </source>
</evidence>
<dbReference type="EMBL" id="RBEE01000002">
    <property type="protein sequence ID" value="RNL56609.1"/>
    <property type="molecule type" value="Genomic_DNA"/>
</dbReference>
<dbReference type="GO" id="GO:0044205">
    <property type="term" value="P:'de novo' UMP biosynthetic process"/>
    <property type="evidence" value="ECO:0007669"/>
    <property type="project" value="UniProtKB-UniPathway"/>
</dbReference>
<sequence>MTKQQLFEQIQKKRSFLCVGLDSSLNKIPKHLLKYENPILEFNKQIIDATKDLCVAYKPNTAFYECYGKKGWETLTETWKYIPKDIFSIADAKRGDIGNTSAMYAETFFNQQSSDMSFDSVTVAPYMGSDSVTPFLSFENKWVILLALTSNAGHADFQLKEIGGERLFEKVLKTSQQWATDEQMMYVVGATRGAAFADVRKLVPNHFLLVPGVGAQGGDLHEVCKYGLNSQCGLLINSSRGIIYAGNGEDFAEKAREEALKLQREMEQILVSAKLTTDKQDKH</sequence>
<keyword evidence="4" id="KW-0665">Pyrimidine biosynthesis</keyword>
<keyword evidence="3" id="KW-0210">Decarboxylase</keyword>
<comment type="caution">
    <text evidence="9">The sequence shown here is derived from an EMBL/GenBank/DDBJ whole genome shotgun (WGS) entry which is preliminary data.</text>
</comment>
<dbReference type="InterPro" id="IPR013785">
    <property type="entry name" value="Aldolase_TIM"/>
</dbReference>
<dbReference type="Pfam" id="PF00215">
    <property type="entry name" value="OMPdecase"/>
    <property type="match status" value="1"/>
</dbReference>
<evidence type="ECO:0000256" key="4">
    <source>
        <dbReference type="ARBA" id="ARBA00022975"/>
    </source>
</evidence>
<name>A0A3N0C2C2_9SPHI</name>
<comment type="catalytic activity">
    <reaction evidence="6">
        <text>orotidine 5'-phosphate + H(+) = UMP + CO2</text>
        <dbReference type="Rhea" id="RHEA:11596"/>
        <dbReference type="ChEBI" id="CHEBI:15378"/>
        <dbReference type="ChEBI" id="CHEBI:16526"/>
        <dbReference type="ChEBI" id="CHEBI:57538"/>
        <dbReference type="ChEBI" id="CHEBI:57865"/>
        <dbReference type="EC" id="4.1.1.23"/>
    </reaction>
</comment>
<accession>A0A3N0C2C2</accession>
<dbReference type="PANTHER" id="PTHR43375:SF1">
    <property type="entry name" value="OROTIDINE 5'-PHOSPHATE DECARBOXYLASE"/>
    <property type="match status" value="1"/>
</dbReference>
<protein>
    <recommendedName>
        <fullName evidence="7">Orotidine-5'-phosphate decarboxylase</fullName>
        <ecNumber evidence="7">4.1.1.23</ecNumber>
    </recommendedName>
</protein>
<comment type="similarity">
    <text evidence="2">Belongs to the OMP decarboxylase family. Type 2 subfamily.</text>
</comment>
<dbReference type="InterPro" id="IPR011995">
    <property type="entry name" value="OMPdecase_type-2"/>
</dbReference>
<evidence type="ECO:0000256" key="3">
    <source>
        <dbReference type="ARBA" id="ARBA00022793"/>
    </source>
</evidence>
<evidence type="ECO:0000256" key="2">
    <source>
        <dbReference type="ARBA" id="ARBA00008847"/>
    </source>
</evidence>
<dbReference type="RefSeq" id="WP_123204120.1">
    <property type="nucleotide sequence ID" value="NZ_RBEE01000002.1"/>
</dbReference>
<evidence type="ECO:0000256" key="5">
    <source>
        <dbReference type="ARBA" id="ARBA00023239"/>
    </source>
</evidence>
<dbReference type="EC" id="4.1.1.23" evidence="7"/>
<dbReference type="UniPathway" id="UPA00070">
    <property type="reaction ID" value="UER00120"/>
</dbReference>
<dbReference type="InterPro" id="IPR001754">
    <property type="entry name" value="OMPdeCOase_dom"/>
</dbReference>
<keyword evidence="10" id="KW-1185">Reference proteome</keyword>
<dbReference type="CDD" id="cd04725">
    <property type="entry name" value="OMP_decarboxylase_like"/>
    <property type="match status" value="1"/>
</dbReference>
<dbReference type="GO" id="GO:0006207">
    <property type="term" value="P:'de novo' pyrimidine nucleobase biosynthetic process"/>
    <property type="evidence" value="ECO:0007669"/>
    <property type="project" value="InterPro"/>
</dbReference>
<dbReference type="OrthoDB" id="9808470at2"/>
<proteinExistence type="inferred from homology"/>
<dbReference type="Gene3D" id="3.20.20.70">
    <property type="entry name" value="Aldolase class I"/>
    <property type="match status" value="1"/>
</dbReference>
<evidence type="ECO:0000259" key="8">
    <source>
        <dbReference type="SMART" id="SM00934"/>
    </source>
</evidence>
<dbReference type="SMART" id="SM00934">
    <property type="entry name" value="OMPdecase"/>
    <property type="match status" value="1"/>
</dbReference>
<dbReference type="AlphaFoldDB" id="A0A3N0C2C2"/>
<reference evidence="9 10" key="1">
    <citation type="submission" date="2018-10" db="EMBL/GenBank/DDBJ databases">
        <title>Genome sequencing of Pedobacter jejuensis TNB23.</title>
        <authorList>
            <person name="Cho Y.-J."/>
            <person name="Cho A."/>
            <person name="Kim O.-S."/>
        </authorList>
    </citation>
    <scope>NUCLEOTIDE SEQUENCE [LARGE SCALE GENOMIC DNA]</scope>
    <source>
        <strain evidence="9 10">TNB23</strain>
    </source>
</reference>